<dbReference type="Proteomes" id="UP000235388">
    <property type="component" value="Unassembled WGS sequence"/>
</dbReference>
<feature type="region of interest" description="Disordered" evidence="1">
    <location>
        <begin position="23"/>
        <end position="59"/>
    </location>
</feature>
<sequence length="216" mass="24304">MILQENPFLYNLLKSKIMHQSIIDNNPSNNKEDGDDRDSLAAPDLESDDDTSQPNPDEKEKVATAAKIHRAHVISLTICYMLTFATNQRKNSMQIENSLCFLACGVSDWVIKFLNFVGLCSSRKTAHSALRTLGDETKRTNKQLMKRSRSNSPQFGPLICIDNLDFQQSVHVKSVDNQNAMFHGTWGYLHQIHPNLLASVDPNNLSLKAYKKAIAD</sequence>
<name>A0A2N5VCA8_9BASI</name>
<gene>
    <name evidence="2" type="ORF">PCANC_18675</name>
</gene>
<evidence type="ECO:0000313" key="3">
    <source>
        <dbReference type="Proteomes" id="UP000235388"/>
    </source>
</evidence>
<proteinExistence type="predicted"/>
<dbReference type="EMBL" id="PGCJ01000109">
    <property type="protein sequence ID" value="PLW47612.1"/>
    <property type="molecule type" value="Genomic_DNA"/>
</dbReference>
<evidence type="ECO:0000256" key="1">
    <source>
        <dbReference type="SAM" id="MobiDB-lite"/>
    </source>
</evidence>
<organism evidence="2 3">
    <name type="scientific">Puccinia coronata f. sp. avenae</name>
    <dbReference type="NCBI Taxonomy" id="200324"/>
    <lineage>
        <taxon>Eukaryota</taxon>
        <taxon>Fungi</taxon>
        <taxon>Dikarya</taxon>
        <taxon>Basidiomycota</taxon>
        <taxon>Pucciniomycotina</taxon>
        <taxon>Pucciniomycetes</taxon>
        <taxon>Pucciniales</taxon>
        <taxon>Pucciniaceae</taxon>
        <taxon>Puccinia</taxon>
    </lineage>
</organism>
<comment type="caution">
    <text evidence="2">The sequence shown here is derived from an EMBL/GenBank/DDBJ whole genome shotgun (WGS) entry which is preliminary data.</text>
</comment>
<keyword evidence="3" id="KW-1185">Reference proteome</keyword>
<feature type="compositionally biased region" description="Basic and acidic residues" evidence="1">
    <location>
        <begin position="30"/>
        <end position="39"/>
    </location>
</feature>
<dbReference type="OrthoDB" id="2505171at2759"/>
<protein>
    <submittedName>
        <fullName evidence="2">Uncharacterized protein</fullName>
    </submittedName>
</protein>
<dbReference type="AlphaFoldDB" id="A0A2N5VCA8"/>
<dbReference type="STRING" id="200324.A0A2N5VCA8"/>
<evidence type="ECO:0000313" key="2">
    <source>
        <dbReference type="EMBL" id="PLW47612.1"/>
    </source>
</evidence>
<accession>A0A2N5VCA8</accession>
<reference evidence="2 3" key="1">
    <citation type="submission" date="2017-11" db="EMBL/GenBank/DDBJ databases">
        <title>De novo assembly and phasing of dikaryotic genomes from two isolates of Puccinia coronata f. sp. avenae, the causal agent of oat crown rust.</title>
        <authorList>
            <person name="Miller M.E."/>
            <person name="Zhang Y."/>
            <person name="Omidvar V."/>
            <person name="Sperschneider J."/>
            <person name="Schwessinger B."/>
            <person name="Raley C."/>
            <person name="Palmer J.M."/>
            <person name="Garnica D."/>
            <person name="Upadhyaya N."/>
            <person name="Rathjen J."/>
            <person name="Taylor J.M."/>
            <person name="Park R.F."/>
            <person name="Dodds P.N."/>
            <person name="Hirsch C.D."/>
            <person name="Kianian S.F."/>
            <person name="Figueroa M."/>
        </authorList>
    </citation>
    <scope>NUCLEOTIDE SEQUENCE [LARGE SCALE GENOMIC DNA]</scope>
    <source>
        <strain evidence="2">12NC29</strain>
    </source>
</reference>